<name>A0A6M6EAP9_PRIMG</name>
<dbReference type="Proteomes" id="UP000501076">
    <property type="component" value="Plasmid pFDU301A"/>
</dbReference>
<gene>
    <name evidence="1" type="ORF">FDZ14_31640</name>
</gene>
<reference evidence="1 2" key="1">
    <citation type="submission" date="2019-10" db="EMBL/GenBank/DDBJ databases">
        <title>Complete genome sequences for adaption low water activity.</title>
        <authorList>
            <person name="Zhao L."/>
            <person name="Zhong J."/>
        </authorList>
    </citation>
    <scope>NUCLEOTIDE SEQUENCE [LARGE SCALE GENOMIC DNA]</scope>
    <source>
        <strain evidence="1 2">FDU301</strain>
        <plasmid evidence="2">pfdu301a</plasmid>
    </source>
</reference>
<sequence>MNDESKDWRRHLSQKESLICFRLSLDMMKEERINLTEKEMMEVCGYKHMKSFKNHLSKLIEKGIIVIKKDEDYVDKPYCFDPDYVEYNEVGPRMYFRPLRNLQYTT</sequence>
<geneLocation type="plasmid" evidence="2">
    <name>pfdu301a</name>
</geneLocation>
<keyword evidence="1" id="KW-0614">Plasmid</keyword>
<evidence type="ECO:0000313" key="1">
    <source>
        <dbReference type="EMBL" id="QJX80645.1"/>
    </source>
</evidence>
<dbReference type="RefSeq" id="WP_171778640.1">
    <property type="nucleotide sequence ID" value="NZ_CP045273.1"/>
</dbReference>
<protein>
    <recommendedName>
        <fullName evidence="3">MarR family transcriptional regulator</fullName>
    </recommendedName>
</protein>
<dbReference type="AlphaFoldDB" id="A0A6M6EAP9"/>
<accession>A0A6M6EAP9</accession>
<organism evidence="1 2">
    <name type="scientific">Priestia megaterium</name>
    <name type="common">Bacillus megaterium</name>
    <dbReference type="NCBI Taxonomy" id="1404"/>
    <lineage>
        <taxon>Bacteria</taxon>
        <taxon>Bacillati</taxon>
        <taxon>Bacillota</taxon>
        <taxon>Bacilli</taxon>
        <taxon>Bacillales</taxon>
        <taxon>Bacillaceae</taxon>
        <taxon>Priestia</taxon>
    </lineage>
</organism>
<dbReference type="EMBL" id="CP045273">
    <property type="protein sequence ID" value="QJX80645.1"/>
    <property type="molecule type" value="Genomic_DNA"/>
</dbReference>
<proteinExistence type="predicted"/>
<evidence type="ECO:0000313" key="2">
    <source>
        <dbReference type="Proteomes" id="UP000501076"/>
    </source>
</evidence>
<evidence type="ECO:0008006" key="3">
    <source>
        <dbReference type="Google" id="ProtNLM"/>
    </source>
</evidence>